<dbReference type="GO" id="GO:0046872">
    <property type="term" value="F:metal ion binding"/>
    <property type="evidence" value="ECO:0007669"/>
    <property type="project" value="UniProtKB-KW"/>
</dbReference>
<organism evidence="8 9">
    <name type="scientific">Paralvinella palmiformis</name>
    <dbReference type="NCBI Taxonomy" id="53620"/>
    <lineage>
        <taxon>Eukaryota</taxon>
        <taxon>Metazoa</taxon>
        <taxon>Spiralia</taxon>
        <taxon>Lophotrochozoa</taxon>
        <taxon>Annelida</taxon>
        <taxon>Polychaeta</taxon>
        <taxon>Sedentaria</taxon>
        <taxon>Canalipalpata</taxon>
        <taxon>Terebellida</taxon>
        <taxon>Terebelliformia</taxon>
        <taxon>Alvinellidae</taxon>
        <taxon>Paralvinella</taxon>
    </lineage>
</organism>
<keyword evidence="3 5" id="KW-0238">DNA-binding</keyword>
<comment type="caution">
    <text evidence="8">The sequence shown here is derived from an EMBL/GenBank/DDBJ whole genome shotgun (WGS) entry which is preliminary data.</text>
</comment>
<reference evidence="8" key="1">
    <citation type="journal article" date="2023" name="Mol. Biol. Evol.">
        <title>Third-Generation Sequencing Reveals the Adaptive Role of the Epigenome in Three Deep-Sea Polychaetes.</title>
        <authorList>
            <person name="Perez M."/>
            <person name="Aroh O."/>
            <person name="Sun Y."/>
            <person name="Lan Y."/>
            <person name="Juniper S.K."/>
            <person name="Young C.R."/>
            <person name="Angers B."/>
            <person name="Qian P.Y."/>
        </authorList>
    </citation>
    <scope>NUCLEOTIDE SEQUENCE</scope>
    <source>
        <strain evidence="8">P08H-3</strain>
    </source>
</reference>
<sequence length="186" mass="19946">MDELGVDEARTDDGKRGKVRYCARCQNHGISEELKGHKRHCPYRSCRCTNCEFTQLRQSVMVKVGHLGRHRGDVSRASPGGKRPRDAAHDDDVTVKDGAAHRQYPGVERTTNNNSNNSSSDESSSATPPSDSANVVVDVTSSSPIERLRTSTDSPALLSDNQGSTSTNGAFVPTSSFGAVSPPGKC</sequence>
<dbReference type="PROSITE" id="PS50809">
    <property type="entry name" value="DM_2"/>
    <property type="match status" value="1"/>
</dbReference>
<feature type="compositionally biased region" description="Basic and acidic residues" evidence="6">
    <location>
        <begin position="83"/>
        <end position="100"/>
    </location>
</feature>
<dbReference type="PANTHER" id="PTHR12322:SF53">
    <property type="entry name" value="DOUBLESEX-MAB RELATED 11E"/>
    <property type="match status" value="1"/>
</dbReference>
<evidence type="ECO:0000256" key="1">
    <source>
        <dbReference type="ARBA" id="ARBA00022723"/>
    </source>
</evidence>
<evidence type="ECO:0000256" key="3">
    <source>
        <dbReference type="ARBA" id="ARBA00023125"/>
    </source>
</evidence>
<feature type="domain" description="DM" evidence="7">
    <location>
        <begin position="22"/>
        <end position="71"/>
    </location>
</feature>
<dbReference type="GO" id="GO:0007548">
    <property type="term" value="P:sex differentiation"/>
    <property type="evidence" value="ECO:0007669"/>
    <property type="project" value="TreeGrafter"/>
</dbReference>
<dbReference type="PROSITE" id="PS40000">
    <property type="entry name" value="DM_1"/>
    <property type="match status" value="1"/>
</dbReference>
<comment type="subcellular location">
    <subcellularLocation>
        <location evidence="5">Nucleus</location>
    </subcellularLocation>
</comment>
<feature type="DNA-binding region" description="DM" evidence="5">
    <location>
        <begin position="22"/>
        <end position="71"/>
    </location>
</feature>
<evidence type="ECO:0000256" key="5">
    <source>
        <dbReference type="PROSITE-ProRule" id="PRU00070"/>
    </source>
</evidence>
<name>A0AAD9J7R7_9ANNE</name>
<dbReference type="SMART" id="SM00301">
    <property type="entry name" value="DM"/>
    <property type="match status" value="1"/>
</dbReference>
<evidence type="ECO:0000256" key="4">
    <source>
        <dbReference type="ARBA" id="ARBA00023242"/>
    </source>
</evidence>
<keyword evidence="2 5" id="KW-0862">Zinc</keyword>
<feature type="compositionally biased region" description="Low complexity" evidence="6">
    <location>
        <begin position="111"/>
        <end position="134"/>
    </location>
</feature>
<dbReference type="GO" id="GO:0000981">
    <property type="term" value="F:DNA-binding transcription factor activity, RNA polymerase II-specific"/>
    <property type="evidence" value="ECO:0007669"/>
    <property type="project" value="TreeGrafter"/>
</dbReference>
<dbReference type="Pfam" id="PF00751">
    <property type="entry name" value="DM"/>
    <property type="match status" value="1"/>
</dbReference>
<dbReference type="PANTHER" id="PTHR12322">
    <property type="entry name" value="DOUBLESEX AND MAB-3 RELATED TRANSCRIPTION FACTOR DMRT"/>
    <property type="match status" value="1"/>
</dbReference>
<dbReference type="EMBL" id="JAODUP010000553">
    <property type="protein sequence ID" value="KAK2147435.1"/>
    <property type="molecule type" value="Genomic_DNA"/>
</dbReference>
<dbReference type="SUPFAM" id="SSF82927">
    <property type="entry name" value="Cysteine-rich DNA binding domain, (DM domain)"/>
    <property type="match status" value="1"/>
</dbReference>
<keyword evidence="1 5" id="KW-0479">Metal-binding</keyword>
<dbReference type="Gene3D" id="4.10.1040.10">
    <property type="entry name" value="DM DNA-binding domain"/>
    <property type="match status" value="1"/>
</dbReference>
<protein>
    <recommendedName>
        <fullName evidence="7">DM domain-containing protein</fullName>
    </recommendedName>
</protein>
<dbReference type="GO" id="GO:0005634">
    <property type="term" value="C:nucleus"/>
    <property type="evidence" value="ECO:0007669"/>
    <property type="project" value="UniProtKB-SubCell"/>
</dbReference>
<dbReference type="Proteomes" id="UP001208570">
    <property type="component" value="Unassembled WGS sequence"/>
</dbReference>
<dbReference type="InterPro" id="IPR036407">
    <property type="entry name" value="DM_DNA-bd_sf"/>
</dbReference>
<dbReference type="InterPro" id="IPR001275">
    <property type="entry name" value="DM_DNA-bd"/>
</dbReference>
<accession>A0AAD9J7R7</accession>
<evidence type="ECO:0000256" key="6">
    <source>
        <dbReference type="SAM" id="MobiDB-lite"/>
    </source>
</evidence>
<dbReference type="GO" id="GO:0000978">
    <property type="term" value="F:RNA polymerase II cis-regulatory region sequence-specific DNA binding"/>
    <property type="evidence" value="ECO:0007669"/>
    <property type="project" value="TreeGrafter"/>
</dbReference>
<keyword evidence="9" id="KW-1185">Reference proteome</keyword>
<gene>
    <name evidence="8" type="ORF">LSH36_553g01050</name>
</gene>
<evidence type="ECO:0000313" key="9">
    <source>
        <dbReference type="Proteomes" id="UP001208570"/>
    </source>
</evidence>
<feature type="compositionally biased region" description="Polar residues" evidence="6">
    <location>
        <begin position="151"/>
        <end position="178"/>
    </location>
</feature>
<proteinExistence type="predicted"/>
<feature type="region of interest" description="Disordered" evidence="6">
    <location>
        <begin position="70"/>
        <end position="186"/>
    </location>
</feature>
<keyword evidence="4 5" id="KW-0539">Nucleus</keyword>
<dbReference type="AlphaFoldDB" id="A0AAD9J7R7"/>
<evidence type="ECO:0000259" key="7">
    <source>
        <dbReference type="PROSITE" id="PS50809"/>
    </source>
</evidence>
<evidence type="ECO:0000256" key="2">
    <source>
        <dbReference type="ARBA" id="ARBA00022833"/>
    </source>
</evidence>
<evidence type="ECO:0000313" key="8">
    <source>
        <dbReference type="EMBL" id="KAK2147435.1"/>
    </source>
</evidence>
<dbReference type="InterPro" id="IPR026607">
    <property type="entry name" value="DMRT"/>
</dbReference>